<organism evidence="16 17">
    <name type="scientific">Syntrophus gentianae</name>
    <dbReference type="NCBI Taxonomy" id="43775"/>
    <lineage>
        <taxon>Bacteria</taxon>
        <taxon>Pseudomonadati</taxon>
        <taxon>Thermodesulfobacteriota</taxon>
        <taxon>Syntrophia</taxon>
        <taxon>Syntrophales</taxon>
        <taxon>Syntrophaceae</taxon>
        <taxon>Syntrophus</taxon>
    </lineage>
</organism>
<keyword evidence="16" id="KW-0282">Flagellum</keyword>
<dbReference type="InterPro" id="IPR027417">
    <property type="entry name" value="P-loop_NTPase"/>
</dbReference>
<keyword evidence="10" id="KW-0472">Membrane</keyword>
<keyword evidence="17" id="KW-1185">Reference proteome</keyword>
<evidence type="ECO:0000313" key="17">
    <source>
        <dbReference type="Proteomes" id="UP000198744"/>
    </source>
</evidence>
<evidence type="ECO:0000256" key="12">
    <source>
        <dbReference type="ARBA" id="ARBA00025337"/>
    </source>
</evidence>
<accession>A0A1H7XP22</accession>
<keyword evidence="16" id="KW-0969">Cilium</keyword>
<dbReference type="InterPro" id="IPR003593">
    <property type="entry name" value="AAA+_ATPase"/>
</dbReference>
<keyword evidence="8" id="KW-0653">Protein transport</keyword>
<evidence type="ECO:0000256" key="1">
    <source>
        <dbReference type="ARBA" id="ARBA00004413"/>
    </source>
</evidence>
<dbReference type="GO" id="GO:0044781">
    <property type="term" value="P:bacterial-type flagellum organization"/>
    <property type="evidence" value="ECO:0007669"/>
    <property type="project" value="UniProtKB-UniRule"/>
</dbReference>
<evidence type="ECO:0000256" key="4">
    <source>
        <dbReference type="ARBA" id="ARBA00022448"/>
    </source>
</evidence>
<evidence type="ECO:0000259" key="15">
    <source>
        <dbReference type="SMART" id="SM00962"/>
    </source>
</evidence>
<dbReference type="InterPro" id="IPR047040">
    <property type="entry name" value="FlhF__GTPase_dom"/>
</dbReference>
<dbReference type="InterPro" id="IPR020006">
    <property type="entry name" value="FlhF"/>
</dbReference>
<comment type="function">
    <text evidence="12">Necessary for flagellar biosynthesis. May be involved in translocation of the flagellum.</text>
</comment>
<dbReference type="SMART" id="SM00382">
    <property type="entry name" value="AAA"/>
    <property type="match status" value="1"/>
</dbReference>
<dbReference type="InterPro" id="IPR000897">
    <property type="entry name" value="SRP54_GTPase_dom"/>
</dbReference>
<dbReference type="Gene3D" id="3.40.50.300">
    <property type="entry name" value="P-loop containing nucleotide triphosphate hydrolases"/>
    <property type="match status" value="1"/>
</dbReference>
<dbReference type="GO" id="GO:0015031">
    <property type="term" value="P:protein transport"/>
    <property type="evidence" value="ECO:0007669"/>
    <property type="project" value="UniProtKB-KW"/>
</dbReference>
<dbReference type="PANTHER" id="PTHR43134">
    <property type="entry name" value="SIGNAL RECOGNITION PARTICLE RECEPTOR SUBUNIT ALPHA"/>
    <property type="match status" value="1"/>
</dbReference>
<reference evidence="16 17" key="1">
    <citation type="submission" date="2016-10" db="EMBL/GenBank/DDBJ databases">
        <authorList>
            <person name="de Groot N.N."/>
        </authorList>
    </citation>
    <scope>NUCLEOTIDE SEQUENCE [LARGE SCALE GENOMIC DNA]</scope>
    <source>
        <strain evidence="16 17">DSM 8423</strain>
    </source>
</reference>
<feature type="domain" description="AAA+ ATPase" evidence="14">
    <location>
        <begin position="193"/>
        <end position="339"/>
    </location>
</feature>
<comment type="subcellular location">
    <subcellularLocation>
        <location evidence="1">Cell membrane</location>
        <topology evidence="1">Peripheral membrane protein</topology>
        <orientation evidence="1">Cytoplasmic side</orientation>
    </subcellularLocation>
</comment>
<protein>
    <recommendedName>
        <fullName evidence="3 13">Flagellar biosynthesis protein FlhF</fullName>
    </recommendedName>
</protein>
<dbReference type="CDD" id="cd17873">
    <property type="entry name" value="FlhF"/>
    <property type="match status" value="1"/>
</dbReference>
<keyword evidence="9" id="KW-0342">GTP-binding</keyword>
<comment type="similarity">
    <text evidence="2">Belongs to the GTP-binding SRP family.</text>
</comment>
<dbReference type="GO" id="GO:0005047">
    <property type="term" value="F:signal recognition particle binding"/>
    <property type="evidence" value="ECO:0007669"/>
    <property type="project" value="TreeGrafter"/>
</dbReference>
<dbReference type="RefSeq" id="WP_093883425.1">
    <property type="nucleotide sequence ID" value="NZ_FOBS01000011.1"/>
</dbReference>
<keyword evidence="7" id="KW-1005">Bacterial flagellum biogenesis</keyword>
<evidence type="ECO:0000313" key="16">
    <source>
        <dbReference type="EMBL" id="SEM35445.1"/>
    </source>
</evidence>
<feature type="domain" description="SRP54-type proteins GTP-binding" evidence="15">
    <location>
        <begin position="194"/>
        <end position="385"/>
    </location>
</feature>
<evidence type="ECO:0000256" key="10">
    <source>
        <dbReference type="ARBA" id="ARBA00023136"/>
    </source>
</evidence>
<keyword evidence="11" id="KW-1006">Bacterial flagellum protein export</keyword>
<dbReference type="SUPFAM" id="SSF52540">
    <property type="entry name" value="P-loop containing nucleoside triphosphate hydrolases"/>
    <property type="match status" value="1"/>
</dbReference>
<keyword evidence="4" id="KW-0813">Transport</keyword>
<evidence type="ECO:0000256" key="13">
    <source>
        <dbReference type="NCBIfam" id="TIGR03499"/>
    </source>
</evidence>
<sequence length="389" mass="42986">MQIKRYEVANVQEAITKIKKELGPDAIILSTKKIKGSGGPILEVLAARELDLTGADQGNRSDMTLRTVEKDEGRGTADSAPAFDRNFDELKKLLEDLKNDRDLRAELAEVKDSINTFFDVLGLKRNKTGQDGTDSVYFSLISQGMSKEKAWRAVEKIRNEIASGEIESSDAGLAAVENLIQRSLPAVNEFDKGQRVKILIGPTGVGKTTTLAKLSAHSALNEKKSVGLITTDTYRIAAVEQLKVYARIIGIPLEIASGNSDFKKSLSRFAGKDVIFVDTPGTSRNDTANLRKLYETLGTEIPFESNLLISLTSSKECMLDTALRYKMFDYNHIILTRADECMRIGFLWDILDRIAKPVSYITNGQNVPNDIEEANPQKIARMIVGSDLH</sequence>
<dbReference type="SMART" id="SM00962">
    <property type="entry name" value="SRP54"/>
    <property type="match status" value="1"/>
</dbReference>
<dbReference type="GO" id="GO:0003924">
    <property type="term" value="F:GTPase activity"/>
    <property type="evidence" value="ECO:0007669"/>
    <property type="project" value="UniProtKB-UniRule"/>
</dbReference>
<dbReference type="PANTHER" id="PTHR43134:SF3">
    <property type="entry name" value="FLAGELLAR BIOSYNTHESIS PROTEIN FLHF"/>
    <property type="match status" value="1"/>
</dbReference>
<dbReference type="Pfam" id="PF00448">
    <property type="entry name" value="SRP54"/>
    <property type="match status" value="1"/>
</dbReference>
<evidence type="ECO:0000256" key="8">
    <source>
        <dbReference type="ARBA" id="ARBA00022927"/>
    </source>
</evidence>
<evidence type="ECO:0000256" key="6">
    <source>
        <dbReference type="ARBA" id="ARBA00022741"/>
    </source>
</evidence>
<evidence type="ECO:0000256" key="3">
    <source>
        <dbReference type="ARBA" id="ARBA00014919"/>
    </source>
</evidence>
<evidence type="ECO:0000256" key="9">
    <source>
        <dbReference type="ARBA" id="ARBA00023134"/>
    </source>
</evidence>
<dbReference type="OrthoDB" id="9778554at2"/>
<dbReference type="Proteomes" id="UP000198744">
    <property type="component" value="Unassembled WGS sequence"/>
</dbReference>
<dbReference type="STRING" id="43775.SAMN04489760_11183"/>
<evidence type="ECO:0000256" key="2">
    <source>
        <dbReference type="ARBA" id="ARBA00008531"/>
    </source>
</evidence>
<name>A0A1H7XP22_9BACT</name>
<evidence type="ECO:0000256" key="11">
    <source>
        <dbReference type="ARBA" id="ARBA00023225"/>
    </source>
</evidence>
<dbReference type="NCBIfam" id="TIGR03499">
    <property type="entry name" value="FlhF"/>
    <property type="match status" value="1"/>
</dbReference>
<dbReference type="GO" id="GO:0005525">
    <property type="term" value="F:GTP binding"/>
    <property type="evidence" value="ECO:0007669"/>
    <property type="project" value="UniProtKB-UniRule"/>
</dbReference>
<evidence type="ECO:0000259" key="14">
    <source>
        <dbReference type="SMART" id="SM00382"/>
    </source>
</evidence>
<dbReference type="GO" id="GO:0005886">
    <property type="term" value="C:plasma membrane"/>
    <property type="evidence" value="ECO:0007669"/>
    <property type="project" value="UniProtKB-SubCell"/>
</dbReference>
<keyword evidence="6" id="KW-0547">Nucleotide-binding</keyword>
<dbReference type="AlphaFoldDB" id="A0A1H7XP22"/>
<proteinExistence type="inferred from homology"/>
<dbReference type="FunFam" id="3.40.50.300:FF:000695">
    <property type="entry name" value="Flagellar biosynthesis regulator FlhF"/>
    <property type="match status" value="1"/>
</dbReference>
<gene>
    <name evidence="16" type="ORF">SAMN04489760_11183</name>
</gene>
<evidence type="ECO:0000256" key="7">
    <source>
        <dbReference type="ARBA" id="ARBA00022795"/>
    </source>
</evidence>
<dbReference type="Gene3D" id="1.20.120.1380">
    <property type="entry name" value="Flagellar FlhF biosynthesis protein, N domain"/>
    <property type="match status" value="1"/>
</dbReference>
<dbReference type="EMBL" id="FOBS01000011">
    <property type="protein sequence ID" value="SEM35445.1"/>
    <property type="molecule type" value="Genomic_DNA"/>
</dbReference>
<dbReference type="GO" id="GO:0006614">
    <property type="term" value="P:SRP-dependent cotranslational protein targeting to membrane"/>
    <property type="evidence" value="ECO:0007669"/>
    <property type="project" value="UniProtKB-UniRule"/>
</dbReference>
<keyword evidence="5" id="KW-1003">Cell membrane</keyword>
<evidence type="ECO:0000256" key="5">
    <source>
        <dbReference type="ARBA" id="ARBA00022475"/>
    </source>
</evidence>
<keyword evidence="16" id="KW-0966">Cell projection</keyword>